<keyword evidence="1" id="KW-1133">Transmembrane helix</keyword>
<evidence type="ECO:0008006" key="4">
    <source>
        <dbReference type="Google" id="ProtNLM"/>
    </source>
</evidence>
<evidence type="ECO:0000313" key="3">
    <source>
        <dbReference type="Proteomes" id="UP000186313"/>
    </source>
</evidence>
<keyword evidence="1" id="KW-0472">Membrane</keyword>
<dbReference type="STRING" id="1381081.BIY22_14895"/>
<sequence length="139" mass="16268">MNVRVKNKPEQGKKTLSFPYQFSWLRSLMWLSAMVALYALLQGMMLLNVKYQQATHPESLIYGSWVEQDVAPYRADRIVISQHGVAIDGRVVATDFQFDGEFLTFHQGSEERHFKFQNENWNEMTLQTDKSYQPVFVKI</sequence>
<comment type="caution">
    <text evidence="2">The sequence shown here is derived from an EMBL/GenBank/DDBJ whole genome shotgun (WGS) entry which is preliminary data.</text>
</comment>
<proteinExistence type="predicted"/>
<dbReference type="AlphaFoldDB" id="A0A1Q9HP12"/>
<reference evidence="2 3" key="1">
    <citation type="submission" date="2016-09" db="EMBL/GenBank/DDBJ databases">
        <title>Genomic Taxonomy of the Vibrionaceae.</title>
        <authorList>
            <person name="Gonzalez-Castillo A."/>
            <person name="Gomez-Gil B."/>
            <person name="Enciso-Ibarra K."/>
        </authorList>
    </citation>
    <scope>NUCLEOTIDE SEQUENCE [LARGE SCALE GENOMIC DNA]</scope>
    <source>
        <strain evidence="2 3">CAIM 703</strain>
    </source>
</reference>
<feature type="transmembrane region" description="Helical" evidence="1">
    <location>
        <begin position="20"/>
        <end position="41"/>
    </location>
</feature>
<gene>
    <name evidence="2" type="ORF">BIY22_14895</name>
</gene>
<organism evidence="2 3">
    <name type="scientific">Vibrio panuliri</name>
    <dbReference type="NCBI Taxonomy" id="1381081"/>
    <lineage>
        <taxon>Bacteria</taxon>
        <taxon>Pseudomonadati</taxon>
        <taxon>Pseudomonadota</taxon>
        <taxon>Gammaproteobacteria</taxon>
        <taxon>Vibrionales</taxon>
        <taxon>Vibrionaceae</taxon>
        <taxon>Vibrio</taxon>
    </lineage>
</organism>
<keyword evidence="1" id="KW-0812">Transmembrane</keyword>
<dbReference type="RefSeq" id="WP_075706266.1">
    <property type="nucleotide sequence ID" value="NZ_MJMJ01000002.1"/>
</dbReference>
<protein>
    <recommendedName>
        <fullName evidence="4">N-acetylglutamate synthase</fullName>
    </recommendedName>
</protein>
<dbReference type="InterPro" id="IPR021271">
    <property type="entry name" value="DUF2850"/>
</dbReference>
<name>A0A1Q9HP12_9VIBR</name>
<evidence type="ECO:0000256" key="1">
    <source>
        <dbReference type="SAM" id="Phobius"/>
    </source>
</evidence>
<evidence type="ECO:0000313" key="2">
    <source>
        <dbReference type="EMBL" id="OLQ92613.1"/>
    </source>
</evidence>
<dbReference type="OrthoDB" id="5824286at2"/>
<dbReference type="EMBL" id="MJMJ01000002">
    <property type="protein sequence ID" value="OLQ92613.1"/>
    <property type="molecule type" value="Genomic_DNA"/>
</dbReference>
<dbReference type="Proteomes" id="UP000186313">
    <property type="component" value="Unassembled WGS sequence"/>
</dbReference>
<dbReference type="Pfam" id="PF11012">
    <property type="entry name" value="DUF2850"/>
    <property type="match status" value="1"/>
</dbReference>
<accession>A0A1Q9HP12</accession>